<proteinExistence type="predicted"/>
<gene>
    <name evidence="2" type="ORF">SAMN02745131_00048</name>
</gene>
<dbReference type="Proteomes" id="UP000184048">
    <property type="component" value="Unassembled WGS sequence"/>
</dbReference>
<dbReference type="STRING" id="1121884.SAMN02745131_00048"/>
<organism evidence="2 3">
    <name type="scientific">Flavisolibacter ginsengisoli DSM 18119</name>
    <dbReference type="NCBI Taxonomy" id="1121884"/>
    <lineage>
        <taxon>Bacteria</taxon>
        <taxon>Pseudomonadati</taxon>
        <taxon>Bacteroidota</taxon>
        <taxon>Chitinophagia</taxon>
        <taxon>Chitinophagales</taxon>
        <taxon>Chitinophagaceae</taxon>
        <taxon>Flavisolibacter</taxon>
    </lineage>
</organism>
<dbReference type="EMBL" id="FQUU01000001">
    <property type="protein sequence ID" value="SHE29448.1"/>
    <property type="molecule type" value="Genomic_DNA"/>
</dbReference>
<accession>A0A1M4SB93</accession>
<feature type="chain" id="PRO_5012815739" evidence="1">
    <location>
        <begin position="21"/>
        <end position="354"/>
    </location>
</feature>
<evidence type="ECO:0000313" key="2">
    <source>
        <dbReference type="EMBL" id="SHE29448.1"/>
    </source>
</evidence>
<feature type="signal peptide" evidence="1">
    <location>
        <begin position="1"/>
        <end position="20"/>
    </location>
</feature>
<sequence length="354" mass="39494">MLRKIISSGIAVSALNMAFAQDSLTKPSLIISGSADVYYKYDFGKSKSNNLTSFTNSHNTFEPGMASVKFDYKTPKVELVTDLGFGKRAKEFSYTDDGISAAIKQLYISYSPASWLKFTAGSWSTHVGYEVLDAYLNRNYSMSYMFTNGPFSHTGVKGEANYGPHGLMIGLANPTDYKYVPDGFINKKAFIAQYSFAPSDVFKAYFNYVNSENIDTTKTKQYDVVFTSKLSDHFNLAFNGTYNNTSIYLGNKAYDKNKNWWGSALYLNFDASSHFGLTLREEYFSDKDGLKVYSSSPVGGTVIASTLSANFKVDNFIFIPELRIDKASKYLFTNKNSNPSKTASNILLAAVYQF</sequence>
<dbReference type="AlphaFoldDB" id="A0A1M4SB93"/>
<keyword evidence="3" id="KW-1185">Reference proteome</keyword>
<dbReference type="OrthoDB" id="1114561at2"/>
<dbReference type="InterPro" id="IPR011486">
    <property type="entry name" value="BBP2"/>
</dbReference>
<dbReference type="Pfam" id="PF07642">
    <property type="entry name" value="BBP2"/>
    <property type="match status" value="1"/>
</dbReference>
<protein>
    <submittedName>
        <fullName evidence="2">Putative beta-barrel porin-2, OmpL-like. bbp2</fullName>
    </submittedName>
</protein>
<evidence type="ECO:0000256" key="1">
    <source>
        <dbReference type="SAM" id="SignalP"/>
    </source>
</evidence>
<keyword evidence="1" id="KW-0732">Signal</keyword>
<reference evidence="2 3" key="1">
    <citation type="submission" date="2016-11" db="EMBL/GenBank/DDBJ databases">
        <authorList>
            <person name="Jaros S."/>
            <person name="Januszkiewicz K."/>
            <person name="Wedrychowicz H."/>
        </authorList>
    </citation>
    <scope>NUCLEOTIDE SEQUENCE [LARGE SCALE GENOMIC DNA]</scope>
    <source>
        <strain evidence="2 3">DSM 18119</strain>
    </source>
</reference>
<dbReference type="RefSeq" id="WP_072833237.1">
    <property type="nucleotide sequence ID" value="NZ_FQUU01000001.1"/>
</dbReference>
<name>A0A1M4SB93_9BACT</name>
<evidence type="ECO:0000313" key="3">
    <source>
        <dbReference type="Proteomes" id="UP000184048"/>
    </source>
</evidence>